<proteinExistence type="predicted"/>
<reference evidence="2" key="1">
    <citation type="submission" date="2017-12" db="EMBL/GenBank/DDBJ databases">
        <title>High-resolution comparative analysis of great ape genomes.</title>
        <authorList>
            <person name="Pollen A."/>
            <person name="Hastie A."/>
            <person name="Hormozdiari F."/>
            <person name="Dougherty M."/>
            <person name="Liu R."/>
            <person name="Chaisson M."/>
            <person name="Hoppe E."/>
            <person name="Hill C."/>
            <person name="Pang A."/>
            <person name="Hillier L."/>
            <person name="Baker C."/>
            <person name="Armstrong J."/>
            <person name="Shendure J."/>
            <person name="Paten B."/>
            <person name="Wilson R."/>
            <person name="Chao H."/>
            <person name="Schneider V."/>
            <person name="Ventura M."/>
            <person name="Kronenberg Z."/>
            <person name="Murali S."/>
            <person name="Gordon D."/>
            <person name="Cantsilieris S."/>
            <person name="Munson K."/>
            <person name="Nelson B."/>
            <person name="Raja A."/>
            <person name="Underwood J."/>
            <person name="Diekhans M."/>
            <person name="Fiddes I."/>
            <person name="Haussler D."/>
            <person name="Eichler E."/>
        </authorList>
    </citation>
    <scope>NUCLEOTIDE SEQUENCE [LARGE SCALE GENOMIC DNA]</scope>
    <source>
        <strain evidence="2">Susie</strain>
    </source>
</reference>
<protein>
    <submittedName>
        <fullName evidence="2">Uncharacterized protein</fullName>
    </submittedName>
</protein>
<evidence type="ECO:0000313" key="2">
    <source>
        <dbReference type="EMBL" id="PNJ19930.1"/>
    </source>
</evidence>
<name>A0A2J8SGM1_PONAB</name>
<sequence>MAMVLAPSSAGSRRPRPPGARGRLRRVAGVLVHVCGLTLCRKRCYKHRLPTAHSCTLSQELSLLMEAACWEMPRRLHLKTFRVSFSYPGWRAVA</sequence>
<dbReference type="AlphaFoldDB" id="A0A2J8SGM1"/>
<gene>
    <name evidence="2" type="ORF">CR201_G0043220</name>
</gene>
<feature type="compositionally biased region" description="Low complexity" evidence="1">
    <location>
        <begin position="1"/>
        <end position="12"/>
    </location>
</feature>
<evidence type="ECO:0000256" key="1">
    <source>
        <dbReference type="SAM" id="MobiDB-lite"/>
    </source>
</evidence>
<accession>A0A2J8SGM1</accession>
<comment type="caution">
    <text evidence="2">The sequence shown here is derived from an EMBL/GenBank/DDBJ whole genome shotgun (WGS) entry which is preliminary data.</text>
</comment>
<feature type="region of interest" description="Disordered" evidence="1">
    <location>
        <begin position="1"/>
        <end position="22"/>
    </location>
</feature>
<organism evidence="2">
    <name type="scientific">Pongo abelii</name>
    <name type="common">Sumatran orangutan</name>
    <name type="synonym">Pongo pygmaeus abelii</name>
    <dbReference type="NCBI Taxonomy" id="9601"/>
    <lineage>
        <taxon>Eukaryota</taxon>
        <taxon>Metazoa</taxon>
        <taxon>Chordata</taxon>
        <taxon>Craniata</taxon>
        <taxon>Vertebrata</taxon>
        <taxon>Euteleostomi</taxon>
        <taxon>Mammalia</taxon>
        <taxon>Eutheria</taxon>
        <taxon>Euarchontoglires</taxon>
        <taxon>Primates</taxon>
        <taxon>Haplorrhini</taxon>
        <taxon>Catarrhini</taxon>
        <taxon>Hominidae</taxon>
        <taxon>Pongo</taxon>
    </lineage>
</organism>
<dbReference type="EMBL" id="NDHI03003571">
    <property type="protein sequence ID" value="PNJ19930.1"/>
    <property type="molecule type" value="Genomic_DNA"/>
</dbReference>